<comment type="subcellular location">
    <subcellularLocation>
        <location evidence="1">Membrane</location>
        <topology evidence="1">Multi-pass membrane protein</topology>
    </subcellularLocation>
</comment>
<feature type="transmembrane region" description="Helical" evidence="7">
    <location>
        <begin position="258"/>
        <end position="279"/>
    </location>
</feature>
<evidence type="ECO:0000313" key="8">
    <source>
        <dbReference type="EMBL" id="CAK7231297.1"/>
    </source>
</evidence>
<feature type="transmembrane region" description="Helical" evidence="7">
    <location>
        <begin position="542"/>
        <end position="571"/>
    </location>
</feature>
<feature type="compositionally biased region" description="Polar residues" evidence="6">
    <location>
        <begin position="36"/>
        <end position="45"/>
    </location>
</feature>
<dbReference type="SUPFAM" id="SSF103473">
    <property type="entry name" value="MFS general substrate transporter"/>
    <property type="match status" value="1"/>
</dbReference>
<feature type="transmembrane region" description="Helical" evidence="7">
    <location>
        <begin position="225"/>
        <end position="249"/>
    </location>
</feature>
<evidence type="ECO:0000313" key="9">
    <source>
        <dbReference type="Proteomes" id="UP001642482"/>
    </source>
</evidence>
<evidence type="ECO:0000256" key="2">
    <source>
        <dbReference type="ARBA" id="ARBA00008335"/>
    </source>
</evidence>
<evidence type="ECO:0008006" key="10">
    <source>
        <dbReference type="Google" id="ProtNLM"/>
    </source>
</evidence>
<dbReference type="InterPro" id="IPR011701">
    <property type="entry name" value="MFS"/>
</dbReference>
<feature type="transmembrane region" description="Helical" evidence="7">
    <location>
        <begin position="644"/>
        <end position="665"/>
    </location>
</feature>
<dbReference type="PANTHER" id="PTHR23502">
    <property type="entry name" value="MAJOR FACILITATOR SUPERFAMILY"/>
    <property type="match status" value="1"/>
</dbReference>
<evidence type="ECO:0000256" key="5">
    <source>
        <dbReference type="ARBA" id="ARBA00023136"/>
    </source>
</evidence>
<keyword evidence="4 7" id="KW-1133">Transmembrane helix</keyword>
<feature type="transmembrane region" description="Helical" evidence="7">
    <location>
        <begin position="671"/>
        <end position="691"/>
    </location>
</feature>
<dbReference type="PANTHER" id="PTHR23502:SF68">
    <property type="entry name" value="MULTIDRUG TRANSPORTER, PUTATIVE (AFU_ORTHOLOGUE AFUA_3G01120)-RELATED"/>
    <property type="match status" value="1"/>
</dbReference>
<protein>
    <recommendedName>
        <fullName evidence="10">Major facilitator superfamily transporter</fullName>
    </recommendedName>
</protein>
<gene>
    <name evidence="8" type="ORF">SEUCBS140593_007879</name>
</gene>
<feature type="compositionally biased region" description="Pro residues" evidence="6">
    <location>
        <begin position="97"/>
        <end position="126"/>
    </location>
</feature>
<keyword evidence="9" id="KW-1185">Reference proteome</keyword>
<evidence type="ECO:0000256" key="6">
    <source>
        <dbReference type="SAM" id="MobiDB-lite"/>
    </source>
</evidence>
<proteinExistence type="inferred from homology"/>
<feature type="transmembrane region" description="Helical" evidence="7">
    <location>
        <begin position="193"/>
        <end position="213"/>
    </location>
</feature>
<organism evidence="8 9">
    <name type="scientific">Sporothrix eucalyptigena</name>
    <dbReference type="NCBI Taxonomy" id="1812306"/>
    <lineage>
        <taxon>Eukaryota</taxon>
        <taxon>Fungi</taxon>
        <taxon>Dikarya</taxon>
        <taxon>Ascomycota</taxon>
        <taxon>Pezizomycotina</taxon>
        <taxon>Sordariomycetes</taxon>
        <taxon>Sordariomycetidae</taxon>
        <taxon>Ophiostomatales</taxon>
        <taxon>Ophiostomataceae</taxon>
        <taxon>Sporothrix</taxon>
    </lineage>
</organism>
<accession>A0ABP0CGT2</accession>
<feature type="compositionally biased region" description="Low complexity" evidence="6">
    <location>
        <begin position="86"/>
        <end position="96"/>
    </location>
</feature>
<evidence type="ECO:0000256" key="7">
    <source>
        <dbReference type="SAM" id="Phobius"/>
    </source>
</evidence>
<reference evidence="8 9" key="1">
    <citation type="submission" date="2024-01" db="EMBL/GenBank/DDBJ databases">
        <authorList>
            <person name="Allen C."/>
            <person name="Tagirdzhanova G."/>
        </authorList>
    </citation>
    <scope>NUCLEOTIDE SEQUENCE [LARGE SCALE GENOMIC DNA]</scope>
</reference>
<dbReference type="InterPro" id="IPR036259">
    <property type="entry name" value="MFS_trans_sf"/>
</dbReference>
<dbReference type="Gene3D" id="1.20.1250.20">
    <property type="entry name" value="MFS general substrate transporter like domains"/>
    <property type="match status" value="1"/>
</dbReference>
<comment type="similarity">
    <text evidence="2">Belongs to the major facilitator superfamily.</text>
</comment>
<dbReference type="EMBL" id="CAWUHD010000100">
    <property type="protein sequence ID" value="CAK7231297.1"/>
    <property type="molecule type" value="Genomic_DNA"/>
</dbReference>
<keyword evidence="5 7" id="KW-0472">Membrane</keyword>
<feature type="transmembrane region" description="Helical" evidence="7">
    <location>
        <begin position="285"/>
        <end position="304"/>
    </location>
</feature>
<evidence type="ECO:0000256" key="1">
    <source>
        <dbReference type="ARBA" id="ARBA00004141"/>
    </source>
</evidence>
<sequence>MDRSSSFADMADNDVDFEKYLERELGKLAEIKAQEKTLSSASTEQPRPVSPPKPALSAFPPKPKGGLVLTVPPSPPSKDANDKETSPSSTTSTSPPTLVPPTAPLPPPPAAAPAGAPPRYQPPKPLPLRVSMLQDYRPTTSSTKRLSFSSLSTTRRPIKYGTGKHARVELVPQPSDDAADPLNWPRWKKEANYGTLLLVVALVSVMKTALLPVNSQIATGYAVSYTAAAALTGVPLILGACSGAVALVASRLWGKRPLYLTSTALLFIGTMWAITVAHHTFAQAMAARVFQGLGWGAFDVLVLGSVHDTFFEHERVARIAGVDVVTVACLWGGPMLGGVVSTTAAGIDFGRQFAVLGGFFAVASLAVVLACPETTYDRSYYSLNTPMPMSAWSNKALPLRPQTKLSKEMVVNYIKSAELRPYSYVSNDSATDLAVLLQVPRAMAAPTTVLLTLISLLPFCALWGMSSSLSLFFSPLPFDLSPRKLGALLAGPWLMATLVVIVASGGLAAMMQLTVVTSLLTKVGLTWPPSMQRLFSTTKHNLISMAAGTLLVFVGLLTLGLYIASCSAIAAESAAATDASAFAIPSKPPQLKFPAASFLLSLLAAGVYLVDATVRPMVRRSAQFTSSNLALTQRNTIDMAGGVVVWRTLVAGAFVIGLPNAVWFWTLLKASAIGISVVQVLVATCVGLIWWRYDETVRRLDGQIMRSVDLGMLKTAGSFFETD</sequence>
<dbReference type="Pfam" id="PF07690">
    <property type="entry name" value="MFS_1"/>
    <property type="match status" value="1"/>
</dbReference>
<feature type="region of interest" description="Disordered" evidence="6">
    <location>
        <begin position="35"/>
        <end position="127"/>
    </location>
</feature>
<feature type="transmembrane region" description="Helical" evidence="7">
    <location>
        <begin position="449"/>
        <end position="473"/>
    </location>
</feature>
<feature type="transmembrane region" description="Helical" evidence="7">
    <location>
        <begin position="591"/>
        <end position="610"/>
    </location>
</feature>
<dbReference type="Proteomes" id="UP001642482">
    <property type="component" value="Unassembled WGS sequence"/>
</dbReference>
<evidence type="ECO:0000256" key="3">
    <source>
        <dbReference type="ARBA" id="ARBA00022692"/>
    </source>
</evidence>
<feature type="transmembrane region" description="Helical" evidence="7">
    <location>
        <begin position="353"/>
        <end position="371"/>
    </location>
</feature>
<keyword evidence="3 7" id="KW-0812">Transmembrane</keyword>
<evidence type="ECO:0000256" key="4">
    <source>
        <dbReference type="ARBA" id="ARBA00022989"/>
    </source>
</evidence>
<comment type="caution">
    <text evidence="8">The sequence shown here is derived from an EMBL/GenBank/DDBJ whole genome shotgun (WGS) entry which is preliminary data.</text>
</comment>
<name>A0ABP0CGT2_9PEZI</name>
<feature type="transmembrane region" description="Helical" evidence="7">
    <location>
        <begin position="493"/>
        <end position="521"/>
    </location>
</feature>